<dbReference type="PRINTS" id="PR00974">
    <property type="entry name" value="RIBOSOMALS18"/>
</dbReference>
<evidence type="ECO:0000256" key="4">
    <source>
        <dbReference type="ARBA" id="ARBA00035141"/>
    </source>
</evidence>
<accession>A0ABT4QKM7</accession>
<protein>
    <recommendedName>
        <fullName evidence="4 5">Small ribosomal subunit protein bS18</fullName>
    </recommendedName>
</protein>
<feature type="compositionally biased region" description="Basic and acidic residues" evidence="7">
    <location>
        <begin position="1"/>
        <end position="21"/>
    </location>
</feature>
<proteinExistence type="inferred from homology"/>
<dbReference type="RefSeq" id="WP_269885953.1">
    <property type="nucleotide sequence ID" value="NZ_JAQAGZ010000038.1"/>
</dbReference>
<dbReference type="PROSITE" id="PS00057">
    <property type="entry name" value="RIBOSOMAL_S18"/>
    <property type="match status" value="1"/>
</dbReference>
<evidence type="ECO:0000256" key="2">
    <source>
        <dbReference type="ARBA" id="ARBA00022980"/>
    </source>
</evidence>
<comment type="function">
    <text evidence="5">Binds as a heterodimer with protein bS6 to the central domain of the 16S rRNA, where it helps stabilize the platform of the 30S subunit.</text>
</comment>
<sequence length="97" mass="11428">MEQQQRRERSEDRGERGERKFGGRGKKGGKRRKVCYFTVNKIKHIDYKDIETLKKFISERGKILPRRVTGTSAKYQRALTIAIKRSRQVALLPYTTE</sequence>
<dbReference type="Gene3D" id="4.10.640.10">
    <property type="entry name" value="Ribosomal protein S18"/>
    <property type="match status" value="1"/>
</dbReference>
<dbReference type="HAMAP" id="MF_00270">
    <property type="entry name" value="Ribosomal_bS18"/>
    <property type="match status" value="1"/>
</dbReference>
<keyword evidence="2 5" id="KW-0689">Ribosomal protein</keyword>
<evidence type="ECO:0000313" key="9">
    <source>
        <dbReference type="Proteomes" id="UP001527882"/>
    </source>
</evidence>
<evidence type="ECO:0000256" key="3">
    <source>
        <dbReference type="ARBA" id="ARBA00023274"/>
    </source>
</evidence>
<reference evidence="8 9" key="1">
    <citation type="submission" date="2022-12" db="EMBL/GenBank/DDBJ databases">
        <title>Draft genome sequence of Paenibacillus sp. dW9.</title>
        <authorList>
            <person name="Choi E.-W."/>
            <person name="Kim D.-U."/>
        </authorList>
    </citation>
    <scope>NUCLEOTIDE SEQUENCE [LARGE SCALE GENOMIC DNA]</scope>
    <source>
        <strain evidence="9">dW9</strain>
    </source>
</reference>
<evidence type="ECO:0000256" key="7">
    <source>
        <dbReference type="SAM" id="MobiDB-lite"/>
    </source>
</evidence>
<dbReference type="EMBL" id="JAQAGZ010000038">
    <property type="protein sequence ID" value="MCZ8517425.1"/>
    <property type="molecule type" value="Genomic_DNA"/>
</dbReference>
<dbReference type="Pfam" id="PF01084">
    <property type="entry name" value="Ribosomal_S18"/>
    <property type="match status" value="1"/>
</dbReference>
<feature type="region of interest" description="Disordered" evidence="7">
    <location>
        <begin position="1"/>
        <end position="29"/>
    </location>
</feature>
<keyword evidence="9" id="KW-1185">Reference proteome</keyword>
<dbReference type="InterPro" id="IPR036870">
    <property type="entry name" value="Ribosomal_bS18_sf"/>
</dbReference>
<dbReference type="PANTHER" id="PTHR13479:SF40">
    <property type="entry name" value="SMALL RIBOSOMAL SUBUNIT PROTEIN BS18M"/>
    <property type="match status" value="1"/>
</dbReference>
<evidence type="ECO:0000256" key="5">
    <source>
        <dbReference type="HAMAP-Rule" id="MF_00270"/>
    </source>
</evidence>
<dbReference type="NCBIfam" id="TIGR00165">
    <property type="entry name" value="S18"/>
    <property type="match status" value="1"/>
</dbReference>
<keyword evidence="3 5" id="KW-0687">Ribonucleoprotein</keyword>
<dbReference type="Proteomes" id="UP001527882">
    <property type="component" value="Unassembled WGS sequence"/>
</dbReference>
<comment type="similarity">
    <text evidence="1 5 6">Belongs to the bacterial ribosomal protein bS18 family.</text>
</comment>
<keyword evidence="5" id="KW-0699">rRNA-binding</keyword>
<dbReference type="InterPro" id="IPR001648">
    <property type="entry name" value="Ribosomal_bS18"/>
</dbReference>
<gene>
    <name evidence="5 8" type="primary">rpsR</name>
    <name evidence="8" type="ORF">O9H85_34790</name>
</gene>
<dbReference type="InterPro" id="IPR018275">
    <property type="entry name" value="Ribosomal_bS18_CS"/>
</dbReference>
<dbReference type="GO" id="GO:0005840">
    <property type="term" value="C:ribosome"/>
    <property type="evidence" value="ECO:0007669"/>
    <property type="project" value="UniProtKB-KW"/>
</dbReference>
<evidence type="ECO:0000256" key="1">
    <source>
        <dbReference type="ARBA" id="ARBA00005589"/>
    </source>
</evidence>
<keyword evidence="5" id="KW-0694">RNA-binding</keyword>
<organism evidence="8 9">
    <name type="scientific">Paenibacillus gyeongsangnamensis</name>
    <dbReference type="NCBI Taxonomy" id="3388067"/>
    <lineage>
        <taxon>Bacteria</taxon>
        <taxon>Bacillati</taxon>
        <taxon>Bacillota</taxon>
        <taxon>Bacilli</taxon>
        <taxon>Bacillales</taxon>
        <taxon>Paenibacillaceae</taxon>
        <taxon>Paenibacillus</taxon>
    </lineage>
</organism>
<name>A0ABT4QKM7_9BACL</name>
<comment type="subunit">
    <text evidence="5">Part of the 30S ribosomal subunit. Forms a tight heterodimer with protein bS6.</text>
</comment>
<evidence type="ECO:0000256" key="6">
    <source>
        <dbReference type="RuleBase" id="RU003910"/>
    </source>
</evidence>
<dbReference type="SUPFAM" id="SSF46911">
    <property type="entry name" value="Ribosomal protein S18"/>
    <property type="match status" value="1"/>
</dbReference>
<evidence type="ECO:0000313" key="8">
    <source>
        <dbReference type="EMBL" id="MCZ8517425.1"/>
    </source>
</evidence>
<dbReference type="PANTHER" id="PTHR13479">
    <property type="entry name" value="30S RIBOSOMAL PROTEIN S18"/>
    <property type="match status" value="1"/>
</dbReference>
<comment type="caution">
    <text evidence="8">The sequence shown here is derived from an EMBL/GenBank/DDBJ whole genome shotgun (WGS) entry which is preliminary data.</text>
</comment>